<feature type="domain" description="Transmembrane protein TMEM132 sixth" evidence="11">
    <location>
        <begin position="581"/>
        <end position="695"/>
    </location>
</feature>
<keyword evidence="4 7" id="KW-1133">Transmembrane helix</keyword>
<sequence length="915" mass="102954">MLNILVLFFVSDINASFQSITFSPADEAFLLYHGQQNTNFTSVFVQDGCPNSRNLRATVHSSDQQDSARIFEQIPLHCAAKIRIVTDKIDMERPYVDVLAVLDESFSSHLSAICIHVQITSQTSANELGSCVLNSKDDPKSSCIARVPVPFSWFPQESNKSEHLSVSYTISEKCDQRFNDIPQNVIEISSRIPKQKVEMLANETDVQVTLRTTANQSFSQNSMQSMFLNLNTTKSISMEIRVWIDSRVSIETIWPSSPNWTIRVSSANRPLFYTSLICTPKENITEFSGNIIALLIKMTSSSEILKDDVILHWHVIFDPKNKSDQNHKVATKFNVVSDEVAAVVVVPKRYEIMNLAVISGQQITSSMRIFTVSIGSKIEDVTALSHCISADAKILKTSPTCTSVYVDGSESSGSSNVQIYAHYLRYTTFFSFRVWYPKLPLTIWTSSSTLYAIKDWKVGVWRDLLVPTQKTRRAARQFSCANRFQQSEIRVLASLFMEGDSKNQEELFLSSHRNILFDVTNIVHNTLQIANRTVVSLRFIDGKAIITGENLGSTKILIRNIKNTKDLASEPILVHPQEVQITGLTARPICQLHIRILPILFDPAFFKIEVNIQSKIERLYQQCSIDSIVSYSDSTWQPLNYAQNSNFELKAHSTDDRSLAVSHHSSNIHIIAINDINPQKTTNLEIELLPSNQCSISSNYPLSATVLTIPINIPQQIIETATTSMNISTTESSDLNQSLSNLPDVPMHIFLLTIFVLIILFILISFVRRSAAFKGYEQLVAPLLSRLSSSSGSTRHEDTNEWVWLSQPQPPTSTLGSDYSDKSRNYKRASDDPNRTSISYHGSEISVFIAPSQANVMVNSSRGGSTRHTIVDSNSDHNLARIIQKDDKWNNDQFHTWTWKQRDRMGSAPIRESVA</sequence>
<evidence type="ECO:0000256" key="4">
    <source>
        <dbReference type="ARBA" id="ARBA00022989"/>
    </source>
</evidence>
<feature type="domain" description="Transmembrane protein TMEM132 fifth" evidence="10">
    <location>
        <begin position="443"/>
        <end position="579"/>
    </location>
</feature>
<evidence type="ECO:0008006" key="14">
    <source>
        <dbReference type="Google" id="ProtNLM"/>
    </source>
</evidence>
<evidence type="ECO:0000256" key="3">
    <source>
        <dbReference type="ARBA" id="ARBA00022692"/>
    </source>
</evidence>
<evidence type="ECO:0000256" key="8">
    <source>
        <dbReference type="SAM" id="SignalP"/>
    </source>
</evidence>
<keyword evidence="5 7" id="KW-0472">Membrane</keyword>
<keyword evidence="8" id="KW-0732">Signal</keyword>
<organism evidence="12 13">
    <name type="scientific">Caenorhabditis angaria</name>
    <dbReference type="NCBI Taxonomy" id="860376"/>
    <lineage>
        <taxon>Eukaryota</taxon>
        <taxon>Metazoa</taxon>
        <taxon>Ecdysozoa</taxon>
        <taxon>Nematoda</taxon>
        <taxon>Chromadorea</taxon>
        <taxon>Rhabditida</taxon>
        <taxon>Rhabditina</taxon>
        <taxon>Rhabditomorpha</taxon>
        <taxon>Rhabditoidea</taxon>
        <taxon>Rhabditidae</taxon>
        <taxon>Peloderinae</taxon>
        <taxon>Caenorhabditis</taxon>
    </lineage>
</organism>
<dbReference type="InterPro" id="IPR055424">
    <property type="entry name" value="Ig_TMEM132_6th"/>
</dbReference>
<feature type="domain" description="Transmembrane protein family 132 fourth" evidence="9">
    <location>
        <begin position="342"/>
        <end position="439"/>
    </location>
</feature>
<evidence type="ECO:0000256" key="6">
    <source>
        <dbReference type="SAM" id="MobiDB-lite"/>
    </source>
</evidence>
<reference evidence="12" key="1">
    <citation type="submission" date="2022-11" db="EMBL/GenBank/DDBJ databases">
        <authorList>
            <person name="Kikuchi T."/>
        </authorList>
    </citation>
    <scope>NUCLEOTIDE SEQUENCE</scope>
    <source>
        <strain evidence="12">PS1010</strain>
    </source>
</reference>
<dbReference type="Pfam" id="PF16070">
    <property type="entry name" value="Ig_TMEM132_4th"/>
    <property type="match status" value="1"/>
</dbReference>
<evidence type="ECO:0000256" key="7">
    <source>
        <dbReference type="SAM" id="Phobius"/>
    </source>
</evidence>
<dbReference type="Pfam" id="PF23486">
    <property type="entry name" value="Ig_TMEM132_5th"/>
    <property type="match status" value="1"/>
</dbReference>
<dbReference type="EMBL" id="CANHGI010000003">
    <property type="protein sequence ID" value="CAI5445775.1"/>
    <property type="molecule type" value="Genomic_DNA"/>
</dbReference>
<evidence type="ECO:0000259" key="9">
    <source>
        <dbReference type="Pfam" id="PF16070"/>
    </source>
</evidence>
<evidence type="ECO:0000259" key="11">
    <source>
        <dbReference type="Pfam" id="PF23487"/>
    </source>
</evidence>
<dbReference type="InterPro" id="IPR031437">
    <property type="entry name" value="Ig_TMEM132_4th"/>
</dbReference>
<evidence type="ECO:0000313" key="13">
    <source>
        <dbReference type="Proteomes" id="UP001152747"/>
    </source>
</evidence>
<proteinExistence type="inferred from homology"/>
<dbReference type="Proteomes" id="UP001152747">
    <property type="component" value="Unassembled WGS sequence"/>
</dbReference>
<dbReference type="PANTHER" id="PTHR13388">
    <property type="entry name" value="DETONATOR, ISOFORM E"/>
    <property type="match status" value="1"/>
</dbReference>
<dbReference type="PANTHER" id="PTHR13388:SF11">
    <property type="entry name" value="DETONATOR, ISOFORM E"/>
    <property type="match status" value="1"/>
</dbReference>
<gene>
    <name evidence="12" type="ORF">CAMP_LOCUS8412</name>
</gene>
<accession>A0A9P1IIP0</accession>
<feature type="region of interest" description="Disordered" evidence="6">
    <location>
        <begin position="788"/>
        <end position="837"/>
    </location>
</feature>
<dbReference type="InterPro" id="IPR026307">
    <property type="entry name" value="TMEM132"/>
</dbReference>
<evidence type="ECO:0000256" key="1">
    <source>
        <dbReference type="ARBA" id="ARBA00004479"/>
    </source>
</evidence>
<feature type="transmembrane region" description="Helical" evidence="7">
    <location>
        <begin position="747"/>
        <end position="767"/>
    </location>
</feature>
<evidence type="ECO:0000256" key="2">
    <source>
        <dbReference type="ARBA" id="ARBA00006166"/>
    </source>
</evidence>
<feature type="signal peptide" evidence="8">
    <location>
        <begin position="1"/>
        <end position="15"/>
    </location>
</feature>
<comment type="subcellular location">
    <subcellularLocation>
        <location evidence="1">Membrane</location>
        <topology evidence="1">Single-pass type I membrane protein</topology>
    </subcellularLocation>
</comment>
<feature type="compositionally biased region" description="Basic and acidic residues" evidence="6">
    <location>
        <begin position="819"/>
        <end position="834"/>
    </location>
</feature>
<dbReference type="GO" id="GO:0016020">
    <property type="term" value="C:membrane"/>
    <property type="evidence" value="ECO:0007669"/>
    <property type="project" value="UniProtKB-SubCell"/>
</dbReference>
<keyword evidence="13" id="KW-1185">Reference proteome</keyword>
<comment type="caution">
    <text evidence="12">The sequence shown here is derived from an EMBL/GenBank/DDBJ whole genome shotgun (WGS) entry which is preliminary data.</text>
</comment>
<dbReference type="OrthoDB" id="10026202at2759"/>
<name>A0A9P1IIP0_9PELO</name>
<dbReference type="InterPro" id="IPR055423">
    <property type="entry name" value="Ig_TMEM132_5th"/>
</dbReference>
<keyword evidence="3 7" id="KW-0812">Transmembrane</keyword>
<dbReference type="AlphaFoldDB" id="A0A9P1IIP0"/>
<feature type="chain" id="PRO_5040339255" description="TMEM132 domain-containing protein" evidence="8">
    <location>
        <begin position="16"/>
        <end position="915"/>
    </location>
</feature>
<comment type="similarity">
    <text evidence="2">Belongs to the TMEM132 family.</text>
</comment>
<protein>
    <recommendedName>
        <fullName evidence="14">TMEM132 domain-containing protein</fullName>
    </recommendedName>
</protein>
<evidence type="ECO:0000313" key="12">
    <source>
        <dbReference type="EMBL" id="CAI5445775.1"/>
    </source>
</evidence>
<evidence type="ECO:0000259" key="10">
    <source>
        <dbReference type="Pfam" id="PF23486"/>
    </source>
</evidence>
<evidence type="ECO:0000256" key="5">
    <source>
        <dbReference type="ARBA" id="ARBA00023136"/>
    </source>
</evidence>
<dbReference type="Pfam" id="PF23487">
    <property type="entry name" value="Ig_TMEM132_6th"/>
    <property type="match status" value="1"/>
</dbReference>